<keyword evidence="2" id="KW-1185">Reference proteome</keyword>
<evidence type="ECO:0008006" key="3">
    <source>
        <dbReference type="Google" id="ProtNLM"/>
    </source>
</evidence>
<evidence type="ECO:0000313" key="2">
    <source>
        <dbReference type="Proteomes" id="UP001210231"/>
    </source>
</evidence>
<dbReference type="SUPFAM" id="SSF56925">
    <property type="entry name" value="OMPA-like"/>
    <property type="match status" value="1"/>
</dbReference>
<comment type="caution">
    <text evidence="1">The sequence shown here is derived from an EMBL/GenBank/DDBJ whole genome shotgun (WGS) entry which is preliminary data.</text>
</comment>
<dbReference type="InterPro" id="IPR011250">
    <property type="entry name" value="OMP/PagP_B-barrel"/>
</dbReference>
<dbReference type="Proteomes" id="UP001210231">
    <property type="component" value="Unassembled WGS sequence"/>
</dbReference>
<dbReference type="RefSeq" id="WP_407030079.1">
    <property type="nucleotide sequence ID" value="NZ_JAQGEF010000002.1"/>
</dbReference>
<dbReference type="EMBL" id="JAQGEF010000002">
    <property type="protein sequence ID" value="MDA3613751.1"/>
    <property type="molecule type" value="Genomic_DNA"/>
</dbReference>
<organism evidence="1 2">
    <name type="scientific">Polluticaenibacter yanchengensis</name>
    <dbReference type="NCBI Taxonomy" id="3014562"/>
    <lineage>
        <taxon>Bacteria</taxon>
        <taxon>Pseudomonadati</taxon>
        <taxon>Bacteroidota</taxon>
        <taxon>Chitinophagia</taxon>
        <taxon>Chitinophagales</taxon>
        <taxon>Chitinophagaceae</taxon>
        <taxon>Polluticaenibacter</taxon>
    </lineage>
</organism>
<dbReference type="Gene3D" id="2.40.160.20">
    <property type="match status" value="1"/>
</dbReference>
<protein>
    <recommendedName>
        <fullName evidence="3">Outer membrane protein beta-barrel domain-containing protein</fullName>
    </recommendedName>
</protein>
<reference evidence="1 2" key="1">
    <citation type="submission" date="2022-12" db="EMBL/GenBank/DDBJ databases">
        <title>Chitinophagaceae gen. sp. nov., a new member of the family Chitinophagaceae, isolated from soil in a chemical factory.</title>
        <authorList>
            <person name="Ke Z."/>
        </authorList>
    </citation>
    <scope>NUCLEOTIDE SEQUENCE [LARGE SCALE GENOMIC DNA]</scope>
    <source>
        <strain evidence="1 2">LY-5</strain>
    </source>
</reference>
<name>A0ABT4UFY0_9BACT</name>
<sequence length="308" mass="34887">MRILKVTISFIVIYFILGQQNINAQYYWYGYGYGESDVTVELGLSGGIMNGMTDIGGSKKGKANAGFLNDFTIKNTKLNAGLYLSATYRDVIAGRIEANFGSIEAADSNLRGTNNAHALGRFDRNLSFKTSIFNANAIMEFHPLFIKSYFDSDPPRFSPYVLAGVGVTKFNPQANLNGRWYDLKPLRLEGQGFSEYPDRQEYKASTLTVPFGVGLRYDLGPLVNLRVELVRYWTNTDYLDDAHYGDWVDPSLFYKYLTPGSAAIATQLYNRSTTINPPRNTRPRANEKDNDTFWSFNIKIGYKFNRRM</sequence>
<proteinExistence type="predicted"/>
<evidence type="ECO:0000313" key="1">
    <source>
        <dbReference type="EMBL" id="MDA3613751.1"/>
    </source>
</evidence>
<gene>
    <name evidence="1" type="ORF">O3P16_02945</name>
</gene>
<accession>A0ABT4UFY0</accession>